<feature type="compositionally biased region" description="Acidic residues" evidence="1">
    <location>
        <begin position="30"/>
        <end position="43"/>
    </location>
</feature>
<dbReference type="AlphaFoldDB" id="A0A3N4KKU2"/>
<name>A0A3N4KKU2_9PEZI</name>
<accession>A0A3N4KKU2</accession>
<evidence type="ECO:0000256" key="1">
    <source>
        <dbReference type="SAM" id="MobiDB-lite"/>
    </source>
</evidence>
<feature type="compositionally biased region" description="Acidic residues" evidence="1">
    <location>
        <begin position="158"/>
        <end position="168"/>
    </location>
</feature>
<reference evidence="2 3" key="1">
    <citation type="journal article" date="2018" name="Nat. Ecol. Evol.">
        <title>Pezizomycetes genomes reveal the molecular basis of ectomycorrhizal truffle lifestyle.</title>
        <authorList>
            <person name="Murat C."/>
            <person name="Payen T."/>
            <person name="Noel B."/>
            <person name="Kuo A."/>
            <person name="Morin E."/>
            <person name="Chen J."/>
            <person name="Kohler A."/>
            <person name="Krizsan K."/>
            <person name="Balestrini R."/>
            <person name="Da Silva C."/>
            <person name="Montanini B."/>
            <person name="Hainaut M."/>
            <person name="Levati E."/>
            <person name="Barry K.W."/>
            <person name="Belfiori B."/>
            <person name="Cichocki N."/>
            <person name="Clum A."/>
            <person name="Dockter R.B."/>
            <person name="Fauchery L."/>
            <person name="Guy J."/>
            <person name="Iotti M."/>
            <person name="Le Tacon F."/>
            <person name="Lindquist E.A."/>
            <person name="Lipzen A."/>
            <person name="Malagnac F."/>
            <person name="Mello A."/>
            <person name="Molinier V."/>
            <person name="Miyauchi S."/>
            <person name="Poulain J."/>
            <person name="Riccioni C."/>
            <person name="Rubini A."/>
            <person name="Sitrit Y."/>
            <person name="Splivallo R."/>
            <person name="Traeger S."/>
            <person name="Wang M."/>
            <person name="Zifcakova L."/>
            <person name="Wipf D."/>
            <person name="Zambonelli A."/>
            <person name="Paolocci F."/>
            <person name="Nowrousian M."/>
            <person name="Ottonello S."/>
            <person name="Baldrian P."/>
            <person name="Spatafora J.W."/>
            <person name="Henrissat B."/>
            <person name="Nagy L.G."/>
            <person name="Aury J.M."/>
            <person name="Wincker P."/>
            <person name="Grigoriev I.V."/>
            <person name="Bonfante P."/>
            <person name="Martin F.M."/>
        </authorList>
    </citation>
    <scope>NUCLEOTIDE SEQUENCE [LARGE SCALE GENOMIC DNA]</scope>
    <source>
        <strain evidence="2 3">CCBAS932</strain>
    </source>
</reference>
<dbReference type="EMBL" id="ML119147">
    <property type="protein sequence ID" value="RPB09922.1"/>
    <property type="molecule type" value="Genomic_DNA"/>
</dbReference>
<dbReference type="Proteomes" id="UP000277580">
    <property type="component" value="Unassembled WGS sequence"/>
</dbReference>
<dbReference type="InParanoid" id="A0A3N4KKU2"/>
<organism evidence="2 3">
    <name type="scientific">Morchella conica CCBAS932</name>
    <dbReference type="NCBI Taxonomy" id="1392247"/>
    <lineage>
        <taxon>Eukaryota</taxon>
        <taxon>Fungi</taxon>
        <taxon>Dikarya</taxon>
        <taxon>Ascomycota</taxon>
        <taxon>Pezizomycotina</taxon>
        <taxon>Pezizomycetes</taxon>
        <taxon>Pezizales</taxon>
        <taxon>Morchellaceae</taxon>
        <taxon>Morchella</taxon>
    </lineage>
</organism>
<gene>
    <name evidence="2" type="ORF">P167DRAFT_607607</name>
</gene>
<dbReference type="OrthoDB" id="10499220at2759"/>
<feature type="region of interest" description="Disordered" evidence="1">
    <location>
        <begin position="1"/>
        <end position="79"/>
    </location>
</feature>
<sequence length="271" mass="28334">MVRIKKSDHVLKAATKSRSKSLPAVLPEELVVESESEVEELDDLGGLNDTPSESEEGDKKEVPIAQGDSDQEDASDKKDGVLISTHLEITKHAGEVIVASDAATSALEDANALEDASALGDPNVLEDPNDLKEANTLEDTNAPEAENVPEDVNAPADVDADSDAESDAETAKSPAVPAPEGPTPQQLFNALFSKSPADQIVGAKSLPGLRGRAAVPIKRLFRRQVKRATKLAAALAGVEKPGEDLPGNDLPGNDLPGNELPGNELPGNDLP</sequence>
<protein>
    <submittedName>
        <fullName evidence="2">Uncharacterized protein</fullName>
    </submittedName>
</protein>
<evidence type="ECO:0000313" key="3">
    <source>
        <dbReference type="Proteomes" id="UP000277580"/>
    </source>
</evidence>
<keyword evidence="3" id="KW-1185">Reference proteome</keyword>
<feature type="region of interest" description="Disordered" evidence="1">
    <location>
        <begin position="118"/>
        <end position="187"/>
    </location>
</feature>
<evidence type="ECO:0000313" key="2">
    <source>
        <dbReference type="EMBL" id="RPB09922.1"/>
    </source>
</evidence>
<feature type="region of interest" description="Disordered" evidence="1">
    <location>
        <begin position="237"/>
        <end position="271"/>
    </location>
</feature>
<feature type="compositionally biased region" description="Basic and acidic residues" evidence="1">
    <location>
        <begin position="1"/>
        <end position="11"/>
    </location>
</feature>
<proteinExistence type="predicted"/>